<sequence length="114" mass="12553">MESQQAAYAQLSPSHDESFNTHISLGRAGKGMLVSPYTCVAAYNRDSENFVHSATLFAKSCCERPLTWKSDIDTPHIRSLIFEHMGDTGCLRALVLGAARFHALFYGTDRSGPD</sequence>
<organism evidence="1 2">
    <name type="scientific">Zalaria obscura</name>
    <dbReference type="NCBI Taxonomy" id="2024903"/>
    <lineage>
        <taxon>Eukaryota</taxon>
        <taxon>Fungi</taxon>
        <taxon>Dikarya</taxon>
        <taxon>Ascomycota</taxon>
        <taxon>Pezizomycotina</taxon>
        <taxon>Dothideomycetes</taxon>
        <taxon>Dothideomycetidae</taxon>
        <taxon>Dothideales</taxon>
        <taxon>Zalariaceae</taxon>
        <taxon>Zalaria</taxon>
    </lineage>
</organism>
<accession>A0ACC3SBC8</accession>
<keyword evidence="2" id="KW-1185">Reference proteome</keyword>
<protein>
    <submittedName>
        <fullName evidence="1">Uncharacterized protein</fullName>
    </submittedName>
</protein>
<reference evidence="1" key="1">
    <citation type="submission" date="2024-02" db="EMBL/GenBank/DDBJ databases">
        <title>Metagenome Assembled Genome of Zalaria obscura JY119.</title>
        <authorList>
            <person name="Vighnesh L."/>
            <person name="Jagadeeshwari U."/>
            <person name="Venkata Ramana C."/>
            <person name="Sasikala C."/>
        </authorList>
    </citation>
    <scope>NUCLEOTIDE SEQUENCE</scope>
    <source>
        <strain evidence="1">JY119</strain>
    </source>
</reference>
<proteinExistence type="predicted"/>
<comment type="caution">
    <text evidence="1">The sequence shown here is derived from an EMBL/GenBank/DDBJ whole genome shotgun (WGS) entry which is preliminary data.</text>
</comment>
<evidence type="ECO:0000313" key="1">
    <source>
        <dbReference type="EMBL" id="KAK8205548.1"/>
    </source>
</evidence>
<name>A0ACC3SBC8_9PEZI</name>
<dbReference type="Proteomes" id="UP001320706">
    <property type="component" value="Unassembled WGS sequence"/>
</dbReference>
<dbReference type="EMBL" id="JAMKPW020000024">
    <property type="protein sequence ID" value="KAK8205548.1"/>
    <property type="molecule type" value="Genomic_DNA"/>
</dbReference>
<evidence type="ECO:0000313" key="2">
    <source>
        <dbReference type="Proteomes" id="UP001320706"/>
    </source>
</evidence>
<gene>
    <name evidence="1" type="ORF">M8818_004921</name>
</gene>